<keyword evidence="2" id="KW-1185">Reference proteome</keyword>
<feature type="compositionally biased region" description="Low complexity" evidence="1">
    <location>
        <begin position="734"/>
        <end position="745"/>
    </location>
</feature>
<feature type="compositionally biased region" description="Basic and acidic residues" evidence="1">
    <location>
        <begin position="800"/>
        <end position="816"/>
    </location>
</feature>
<protein>
    <submittedName>
        <fullName evidence="3">Microtubule-associated protein futsch-like</fullName>
    </submittedName>
</protein>
<dbReference type="GeneID" id="102809539"/>
<feature type="compositionally biased region" description="Polar residues" evidence="1">
    <location>
        <begin position="790"/>
        <end position="799"/>
    </location>
</feature>
<sequence length="1018" mass="114415">MECEGQSPRRPHSSKFTIKFSKPCNNQDTEEIFHLTSSLGGKVSTCKKTSLTAIPSMVVHPLSSKFTDLKDVQINTEVHNVQDVKKQIMQNKVKEKRKQWAESRDTKTSAGESKQCLDEVIQRECDPQLKLSLSLPKKDILGKLDSHRGVVDESERLEINEKEVEEEEENLEPLVIEEDGDEENPATKSTEEDLSSCVSSPFTAVTKPFKIVEYRKTPSLLCCSSHKHSVVSTSSSDDDTRPWPSKSDQSDTSKTASRDDQIIKSKTSVVLEVSSAVRNRNALKSQSLDCGIDKNRTSDLNDKSMSNLEKSSVSMDDVQKELLTDHAMVQALSAECMSPYPGLFAPIPVRLKKETQETKSAEACPYVDSVPSAIEHTPANECLDTKMQSQVQRRIENIISRTARSRPSKDDRESGDIRYPRARSVTRENRSRKVHEKHSQAENERKEITSRNQRSRSVPRDTRNFRSPSLKEITSPSNGSYLSVSSTKTLAPLSPTIERVRLAKSPICQHLDMNSSTGSVITKEHINNSTLTTSDSTLHVKQKENISPCLEQQCSRSLKITLELRPRSSSLGSKSREKFRSERPRSGGNGNEKTKKLPPQFKLKLNELNNLTSFKDIQKKFSDMQYSSSPSVLESSIDPTIGGKVDKIDDLNPSKVKKLSQAFSTGALVEKKGMPTCLESANQSVTVTPAHVVHACKNVSEQVEMFQNIKDKPERVRKRSMSGTNMLKILQPLSFDSGTDSSSSSPMPTRKKNDNEVYARSNKVTSSASDQRAEFFHQKHQNPRVKFTPKVSTEQISLDTSDRDSGDMTDARTTGHSEEWFVGRDVPVVAMGTKRKIPDKLRLTTNKPSSLRLDSEDKQLFFPEMSPSTYRLKKDVKGSPTSPKKASPIERYSPLNALNRKKLEVDNLQSGKLSSSQISRFQEERKEEGNSRREKKLELLKTGRQQIQNSLDSRGLPSREGKGDSSEVTHKSKVDWKLDGQMSEKERWFSKKMYKVTNPDDNDMHVTSLYIDESVDCL</sequence>
<feature type="region of interest" description="Disordered" evidence="1">
    <location>
        <begin position="906"/>
        <end position="972"/>
    </location>
</feature>
<feature type="compositionally biased region" description="Basic and acidic residues" evidence="1">
    <location>
        <begin position="574"/>
        <end position="585"/>
    </location>
</feature>
<feature type="compositionally biased region" description="Polar residues" evidence="1">
    <location>
        <begin position="907"/>
        <end position="920"/>
    </location>
</feature>
<evidence type="ECO:0000313" key="3">
    <source>
        <dbReference type="RefSeq" id="XP_006822517.1"/>
    </source>
</evidence>
<feature type="compositionally biased region" description="Basic and acidic residues" evidence="1">
    <location>
        <begin position="248"/>
        <end position="260"/>
    </location>
</feature>
<proteinExistence type="predicted"/>
<feature type="compositionally biased region" description="Basic and acidic residues" evidence="1">
    <location>
        <begin position="957"/>
        <end position="972"/>
    </location>
</feature>
<feature type="region of interest" description="Disordered" evidence="1">
    <location>
        <begin position="871"/>
        <end position="893"/>
    </location>
</feature>
<evidence type="ECO:0000256" key="1">
    <source>
        <dbReference type="SAM" id="MobiDB-lite"/>
    </source>
</evidence>
<feature type="compositionally biased region" description="Polar residues" evidence="1">
    <location>
        <begin position="943"/>
        <end position="952"/>
    </location>
</feature>
<organism evidence="2 3">
    <name type="scientific">Saccoglossus kowalevskii</name>
    <name type="common">Acorn worm</name>
    <dbReference type="NCBI Taxonomy" id="10224"/>
    <lineage>
        <taxon>Eukaryota</taxon>
        <taxon>Metazoa</taxon>
        <taxon>Hemichordata</taxon>
        <taxon>Enteropneusta</taxon>
        <taxon>Harrimaniidae</taxon>
        <taxon>Saccoglossus</taxon>
    </lineage>
</organism>
<feature type="compositionally biased region" description="Acidic residues" evidence="1">
    <location>
        <begin position="163"/>
        <end position="184"/>
    </location>
</feature>
<feature type="region of interest" description="Disordered" evidence="1">
    <location>
        <begin position="157"/>
        <end position="199"/>
    </location>
</feature>
<accession>A0ABM0MR76</accession>
<feature type="compositionally biased region" description="Basic and acidic residues" evidence="1">
    <location>
        <begin position="407"/>
        <end position="449"/>
    </location>
</feature>
<dbReference type="RefSeq" id="XP_006822517.1">
    <property type="nucleotide sequence ID" value="XM_006822454.1"/>
</dbReference>
<name>A0ABM0MR76_SACKO</name>
<feature type="region of interest" description="Disordered" evidence="1">
    <location>
        <begin position="396"/>
        <end position="485"/>
    </location>
</feature>
<dbReference type="Proteomes" id="UP000694865">
    <property type="component" value="Unplaced"/>
</dbReference>
<feature type="region of interest" description="Disordered" evidence="1">
    <location>
        <begin position="1"/>
        <end position="21"/>
    </location>
</feature>
<evidence type="ECO:0000313" key="2">
    <source>
        <dbReference type="Proteomes" id="UP000694865"/>
    </source>
</evidence>
<feature type="compositionally biased region" description="Polar residues" evidence="1">
    <location>
        <begin position="472"/>
        <end position="485"/>
    </location>
</feature>
<feature type="region of interest" description="Disordered" evidence="1">
    <location>
        <begin position="228"/>
        <end position="260"/>
    </location>
</feature>
<reference evidence="3" key="1">
    <citation type="submission" date="2025-08" db="UniProtKB">
        <authorList>
            <consortium name="RefSeq"/>
        </authorList>
    </citation>
    <scope>IDENTIFICATION</scope>
    <source>
        <tissue evidence="3">Testes</tissue>
    </source>
</reference>
<gene>
    <name evidence="3" type="primary">LOC102809539</name>
</gene>
<feature type="region of interest" description="Disordered" evidence="1">
    <location>
        <begin position="565"/>
        <end position="599"/>
    </location>
</feature>
<feature type="compositionally biased region" description="Basic and acidic residues" evidence="1">
    <location>
        <begin position="921"/>
        <end position="941"/>
    </location>
</feature>
<feature type="region of interest" description="Disordered" evidence="1">
    <location>
        <begin position="730"/>
        <end position="816"/>
    </location>
</feature>